<reference evidence="1 2" key="1">
    <citation type="submission" date="2018-06" db="EMBL/GenBank/DDBJ databases">
        <title>Pseudomonas diversity within urban Lake Michigan freshwaters.</title>
        <authorList>
            <person name="Batrich M."/>
            <person name="Hatzopoulos T."/>
            <person name="Putonti C."/>
        </authorList>
    </citation>
    <scope>NUCLEOTIDE SEQUENCE [LARGE SCALE GENOMIC DNA]</scope>
    <source>
        <strain evidence="1 2">LBp-160603</strain>
    </source>
</reference>
<protein>
    <submittedName>
        <fullName evidence="1">RHS repeat-associated core domain-containing protein</fullName>
    </submittedName>
</protein>
<organism evidence="1 2">
    <name type="scientific">Pseudomonas soli</name>
    <dbReference type="NCBI Taxonomy" id="1306993"/>
    <lineage>
        <taxon>Bacteria</taxon>
        <taxon>Pseudomonadati</taxon>
        <taxon>Pseudomonadota</taxon>
        <taxon>Gammaproteobacteria</taxon>
        <taxon>Pseudomonadales</taxon>
        <taxon>Pseudomonadaceae</taxon>
        <taxon>Pseudomonas</taxon>
    </lineage>
</organism>
<dbReference type="Proteomes" id="UP000247620">
    <property type="component" value="Unassembled WGS sequence"/>
</dbReference>
<dbReference type="RefSeq" id="WP_110699315.1">
    <property type="nucleotide sequence ID" value="NZ_CP151184.1"/>
</dbReference>
<evidence type="ECO:0000313" key="1">
    <source>
        <dbReference type="EMBL" id="PYB83353.1"/>
    </source>
</evidence>
<sequence>MTNELVKCDSNNSTSGVEQTRAFTPFGASQWIDGPLLAFTGQLWDRSTDFYLLGNGRRAYDPNLMRFTSPDQQSPFGKGGINTYAYCLGDPVNRLDPSGEVSLKKAAKMVFLIASTGKDALTGKGPAKMIKRAAKWGMIAGELLQMPHVTVDVGRGLADFSAGIALAVTAYGLGSFYYKRWVEDDAVFSPFVGPLLLETPEKSESPIVRMEGVRRELLFD</sequence>
<evidence type="ECO:0000313" key="2">
    <source>
        <dbReference type="Proteomes" id="UP000247620"/>
    </source>
</evidence>
<dbReference type="InterPro" id="IPR022385">
    <property type="entry name" value="Rhs_assc_core"/>
</dbReference>
<dbReference type="Gene3D" id="2.180.10.10">
    <property type="entry name" value="RHS repeat-associated core"/>
    <property type="match status" value="1"/>
</dbReference>
<name>A0A2V4I9P3_9PSED</name>
<dbReference type="SUPFAM" id="SSF56399">
    <property type="entry name" value="ADP-ribosylation"/>
    <property type="match status" value="1"/>
</dbReference>
<dbReference type="AlphaFoldDB" id="A0A2V4I9P3"/>
<dbReference type="EMBL" id="QJRO01000004">
    <property type="protein sequence ID" value="PYB83353.1"/>
    <property type="molecule type" value="Genomic_DNA"/>
</dbReference>
<accession>A0A2V4I9P3</accession>
<proteinExistence type="predicted"/>
<gene>
    <name evidence="1" type="ORF">DMX07_08775</name>
</gene>
<comment type="caution">
    <text evidence="1">The sequence shown here is derived from an EMBL/GenBank/DDBJ whole genome shotgun (WGS) entry which is preliminary data.</text>
</comment>
<dbReference type="NCBIfam" id="TIGR03696">
    <property type="entry name" value="Rhs_assc_core"/>
    <property type="match status" value="1"/>
</dbReference>